<dbReference type="EMBL" id="DF238808">
    <property type="protein sequence ID" value="GAC97336.1"/>
    <property type="molecule type" value="Genomic_DNA"/>
</dbReference>
<reference evidence="3" key="1">
    <citation type="journal article" date="2013" name="Genome Announc.">
        <title>Draft genome sequence of the basidiomycetous yeast-like fungus Pseudozyma hubeiensis SY62, which produces an abundant amount of the biosurfactant mannosylerythritol lipids.</title>
        <authorList>
            <person name="Konishi M."/>
            <person name="Hatada Y."/>
            <person name="Horiuchi J."/>
        </authorList>
    </citation>
    <scope>NUCLEOTIDE SEQUENCE [LARGE SCALE GENOMIC DNA]</scope>
    <source>
        <strain evidence="3">SY62</strain>
    </source>
</reference>
<name>R9P7M1_PSEHS</name>
<feature type="compositionally biased region" description="Basic and acidic residues" evidence="1">
    <location>
        <begin position="30"/>
        <end position="50"/>
    </location>
</feature>
<dbReference type="HOGENOM" id="CLU_2705899_0_0_1"/>
<dbReference type="Proteomes" id="UP000014071">
    <property type="component" value="Unassembled WGS sequence"/>
</dbReference>
<sequence length="73" mass="8009">MRCSESTPSTRAKTVNSRKGPKLVQTMRSGKAERRRLATSFEEPHDRPTDRPTNTTAIAIMSCSVGVFKNNGG</sequence>
<evidence type="ECO:0000313" key="3">
    <source>
        <dbReference type="Proteomes" id="UP000014071"/>
    </source>
</evidence>
<organism evidence="2 3">
    <name type="scientific">Pseudozyma hubeiensis (strain SY62)</name>
    <name type="common">Yeast</name>
    <dbReference type="NCBI Taxonomy" id="1305764"/>
    <lineage>
        <taxon>Eukaryota</taxon>
        <taxon>Fungi</taxon>
        <taxon>Dikarya</taxon>
        <taxon>Basidiomycota</taxon>
        <taxon>Ustilaginomycotina</taxon>
        <taxon>Ustilaginomycetes</taxon>
        <taxon>Ustilaginales</taxon>
        <taxon>Ustilaginaceae</taxon>
        <taxon>Pseudozyma</taxon>
    </lineage>
</organism>
<evidence type="ECO:0000313" key="2">
    <source>
        <dbReference type="EMBL" id="GAC97336.1"/>
    </source>
</evidence>
<dbReference type="AlphaFoldDB" id="R9P7M1"/>
<evidence type="ECO:0000256" key="1">
    <source>
        <dbReference type="SAM" id="MobiDB-lite"/>
    </source>
</evidence>
<feature type="region of interest" description="Disordered" evidence="1">
    <location>
        <begin position="1"/>
        <end position="54"/>
    </location>
</feature>
<proteinExistence type="predicted"/>
<gene>
    <name evidence="2" type="ORF">PHSY_004921</name>
</gene>
<accession>R9P7M1</accession>
<dbReference type="RefSeq" id="XP_012190923.1">
    <property type="nucleotide sequence ID" value="XM_012335533.1"/>
</dbReference>
<feature type="compositionally biased region" description="Polar residues" evidence="1">
    <location>
        <begin position="1"/>
        <end position="17"/>
    </location>
</feature>
<dbReference type="GeneID" id="24110202"/>
<protein>
    <submittedName>
        <fullName evidence="2">Uncharacterized protein</fullName>
    </submittedName>
</protein>
<keyword evidence="3" id="KW-1185">Reference proteome</keyword>